<accession>A0A5A7RA41</accession>
<dbReference type="GO" id="GO:0016491">
    <property type="term" value="F:oxidoreductase activity"/>
    <property type="evidence" value="ECO:0007669"/>
    <property type="project" value="UniProtKB-KW"/>
</dbReference>
<dbReference type="Gene3D" id="3.50.50.60">
    <property type="entry name" value="FAD/NAD(P)-binding domain"/>
    <property type="match status" value="1"/>
</dbReference>
<dbReference type="AlphaFoldDB" id="A0A5A7RA41"/>
<name>A0A5A7RA41_STRAF</name>
<evidence type="ECO:0000313" key="7">
    <source>
        <dbReference type="Proteomes" id="UP000325081"/>
    </source>
</evidence>
<evidence type="ECO:0000256" key="5">
    <source>
        <dbReference type="ARBA" id="ARBA00023002"/>
    </source>
</evidence>
<keyword evidence="4" id="KW-0521">NADP</keyword>
<gene>
    <name evidence="6" type="ORF">STAS_30651</name>
</gene>
<protein>
    <submittedName>
        <fullName evidence="6">NADPH:adrenodoxin oxidoreductase</fullName>
    </submittedName>
</protein>
<keyword evidence="5" id="KW-0560">Oxidoreductase</keyword>
<keyword evidence="7" id="KW-1185">Reference proteome</keyword>
<keyword evidence="2" id="KW-0285">Flavoprotein</keyword>
<dbReference type="PANTHER" id="PTHR48467:SF1">
    <property type="entry name" value="GLUTAMATE SYNTHASE 1 [NADH], CHLOROPLASTIC-LIKE"/>
    <property type="match status" value="1"/>
</dbReference>
<comment type="caution">
    <text evidence="6">The sequence shown here is derived from an EMBL/GenBank/DDBJ whole genome shotgun (WGS) entry which is preliminary data.</text>
</comment>
<comment type="cofactor">
    <cofactor evidence="1">
        <name>FAD</name>
        <dbReference type="ChEBI" id="CHEBI:57692"/>
    </cofactor>
</comment>
<dbReference type="OrthoDB" id="333024at2759"/>
<reference evidence="7" key="1">
    <citation type="journal article" date="2019" name="Curr. Biol.">
        <title>Genome Sequence of Striga asiatica Provides Insight into the Evolution of Plant Parasitism.</title>
        <authorList>
            <person name="Yoshida S."/>
            <person name="Kim S."/>
            <person name="Wafula E.K."/>
            <person name="Tanskanen J."/>
            <person name="Kim Y.M."/>
            <person name="Honaas L."/>
            <person name="Yang Z."/>
            <person name="Spallek T."/>
            <person name="Conn C.E."/>
            <person name="Ichihashi Y."/>
            <person name="Cheong K."/>
            <person name="Cui S."/>
            <person name="Der J.P."/>
            <person name="Gundlach H."/>
            <person name="Jiao Y."/>
            <person name="Hori C."/>
            <person name="Ishida J.K."/>
            <person name="Kasahara H."/>
            <person name="Kiba T."/>
            <person name="Kim M.S."/>
            <person name="Koo N."/>
            <person name="Laohavisit A."/>
            <person name="Lee Y.H."/>
            <person name="Lumba S."/>
            <person name="McCourt P."/>
            <person name="Mortimer J.C."/>
            <person name="Mutuku J.M."/>
            <person name="Nomura T."/>
            <person name="Sasaki-Sekimoto Y."/>
            <person name="Seto Y."/>
            <person name="Wang Y."/>
            <person name="Wakatake T."/>
            <person name="Sakakibara H."/>
            <person name="Demura T."/>
            <person name="Yamaguchi S."/>
            <person name="Yoneyama K."/>
            <person name="Manabe R.I."/>
            <person name="Nelson D.C."/>
            <person name="Schulman A.H."/>
            <person name="Timko M.P."/>
            <person name="dePamphilis C.W."/>
            <person name="Choi D."/>
            <person name="Shirasu K."/>
        </authorList>
    </citation>
    <scope>NUCLEOTIDE SEQUENCE [LARGE SCALE GENOMIC DNA]</scope>
    <source>
        <strain evidence="7">cv. UVA1</strain>
    </source>
</reference>
<evidence type="ECO:0000313" key="6">
    <source>
        <dbReference type="EMBL" id="GER53161.1"/>
    </source>
</evidence>
<evidence type="ECO:0000256" key="2">
    <source>
        <dbReference type="ARBA" id="ARBA00022630"/>
    </source>
</evidence>
<dbReference type="InterPro" id="IPR055275">
    <property type="entry name" value="Ferredox_Rdtase"/>
</dbReference>
<evidence type="ECO:0000256" key="3">
    <source>
        <dbReference type="ARBA" id="ARBA00022827"/>
    </source>
</evidence>
<proteinExistence type="predicted"/>
<evidence type="ECO:0000256" key="1">
    <source>
        <dbReference type="ARBA" id="ARBA00001974"/>
    </source>
</evidence>
<sequence length="115" mass="13258">MKNNRIRRRVYELLSKAASLGHAPVPCQHELHFVFFRKPERFLESDDKNGHHGSVRLEKTVLKGDDELKQVAVGTGVSAEEYRLQELFQIMEAVCWLMLHKITCNTKLAYMCVDG</sequence>
<evidence type="ECO:0000256" key="4">
    <source>
        <dbReference type="ARBA" id="ARBA00022857"/>
    </source>
</evidence>
<dbReference type="InterPro" id="IPR036188">
    <property type="entry name" value="FAD/NAD-bd_sf"/>
</dbReference>
<organism evidence="6 7">
    <name type="scientific">Striga asiatica</name>
    <name type="common">Asiatic witchweed</name>
    <name type="synonym">Buchnera asiatica</name>
    <dbReference type="NCBI Taxonomy" id="4170"/>
    <lineage>
        <taxon>Eukaryota</taxon>
        <taxon>Viridiplantae</taxon>
        <taxon>Streptophyta</taxon>
        <taxon>Embryophyta</taxon>
        <taxon>Tracheophyta</taxon>
        <taxon>Spermatophyta</taxon>
        <taxon>Magnoliopsida</taxon>
        <taxon>eudicotyledons</taxon>
        <taxon>Gunneridae</taxon>
        <taxon>Pentapetalae</taxon>
        <taxon>asterids</taxon>
        <taxon>lamiids</taxon>
        <taxon>Lamiales</taxon>
        <taxon>Orobanchaceae</taxon>
        <taxon>Buchnereae</taxon>
        <taxon>Striga</taxon>
    </lineage>
</organism>
<dbReference type="Proteomes" id="UP000325081">
    <property type="component" value="Unassembled WGS sequence"/>
</dbReference>
<dbReference type="EMBL" id="BKCP01010514">
    <property type="protein sequence ID" value="GER53161.1"/>
    <property type="molecule type" value="Genomic_DNA"/>
</dbReference>
<keyword evidence="3" id="KW-0274">FAD</keyword>
<dbReference type="PANTHER" id="PTHR48467">
    <property type="entry name" value="GLUTAMATE SYNTHASE 1 [NADH], CHLOROPLASTIC-LIKE"/>
    <property type="match status" value="1"/>
</dbReference>